<evidence type="ECO:0008006" key="4">
    <source>
        <dbReference type="Google" id="ProtNLM"/>
    </source>
</evidence>
<feature type="compositionally biased region" description="Polar residues" evidence="1">
    <location>
        <begin position="251"/>
        <end position="260"/>
    </location>
</feature>
<gene>
    <name evidence="2" type="ORF">BD410DRAFT_712625</name>
</gene>
<dbReference type="VEuPathDB" id="FungiDB:BD410DRAFT_712625"/>
<feature type="region of interest" description="Disordered" evidence="1">
    <location>
        <begin position="250"/>
        <end position="277"/>
    </location>
</feature>
<evidence type="ECO:0000313" key="3">
    <source>
        <dbReference type="Proteomes" id="UP000294933"/>
    </source>
</evidence>
<keyword evidence="3" id="KW-1185">Reference proteome</keyword>
<name>A0A4Y7QKM5_9AGAM</name>
<dbReference type="Proteomes" id="UP000294933">
    <property type="component" value="Unassembled WGS sequence"/>
</dbReference>
<accession>A0A4Y7QKM5</accession>
<dbReference type="InterPro" id="IPR032675">
    <property type="entry name" value="LRR_dom_sf"/>
</dbReference>
<evidence type="ECO:0000313" key="2">
    <source>
        <dbReference type="EMBL" id="TDL28214.1"/>
    </source>
</evidence>
<proteinExistence type="predicted"/>
<organism evidence="2 3">
    <name type="scientific">Rickenella mellea</name>
    <dbReference type="NCBI Taxonomy" id="50990"/>
    <lineage>
        <taxon>Eukaryota</taxon>
        <taxon>Fungi</taxon>
        <taxon>Dikarya</taxon>
        <taxon>Basidiomycota</taxon>
        <taxon>Agaricomycotina</taxon>
        <taxon>Agaricomycetes</taxon>
        <taxon>Hymenochaetales</taxon>
        <taxon>Rickenellaceae</taxon>
        <taxon>Rickenella</taxon>
    </lineage>
</organism>
<protein>
    <recommendedName>
        <fullName evidence="4">F-box domain-containing protein</fullName>
    </recommendedName>
</protein>
<evidence type="ECO:0000256" key="1">
    <source>
        <dbReference type="SAM" id="MobiDB-lite"/>
    </source>
</evidence>
<dbReference type="Gene3D" id="3.80.10.10">
    <property type="entry name" value="Ribonuclease Inhibitor"/>
    <property type="match status" value="1"/>
</dbReference>
<sequence>MFSLLRDPDTTNLVLEFILDTPNGRRSVARLARTCKALQEPSLAVLWKELDSLNPLLYTMPTHLFKRAKRPGLGFTKAPEEGDWNRLLLYGQRVKRLAYNETAGNVHPSIFTAIEDINSEDYLLPNLRALSWRADTPDGLERSLLFLTPEIQSLTVEFGSRIPQGDIQEFLTEATANTSLTELSITSAARLPSNLTTLLRSQESLERVSLMAPGALSPSIGGWLSALPSLQSLQIDVTGRSDAAISAFFDHSSNSGTSSPDGIRTPDSGVFSGDELDSSSWSRSMDKPVMVDWSSMWKGYQQLRNLKLTGDATSCTTFLGRIGSPIQSLELVIDDPEEESDWQELCTTIHRRFRNTLQSWQVSATGASRFSDLVRSTARGDISYRRLSLDGLRSLPYLVRLEIDLPESAIFHDSDMLHVATACPNLEILKLCSVSRWPSAYGPPKLTLAGLAPLTAWCRRLHTLSIPVHAVESADERVFNWELSSPSLVRLHVGHSWVREPFNAAILLSHLAPSLESLKWFHEKNRPGYVEANNVAWQKVSDILSPLQRLRQQERQQARALVHAQSLVQAQVQPTVVPVPTAEKSVDATVHVVTESRGVLAKPSTEDVAVLASPVVSHRSTHTAQTVRSLEVDATRPTKHQEVDAVTPVHESNATGLARRKSVDQLDFDEKASYVPHTGAVFSAVGDTLSTLYQTVRSVSPPFILRLIDVFSIFSPSSLRTPVLSKITPVCQ</sequence>
<dbReference type="OrthoDB" id="268763at2759"/>
<dbReference type="STRING" id="50990.A0A4Y7QKM5"/>
<dbReference type="AlphaFoldDB" id="A0A4Y7QKM5"/>
<dbReference type="EMBL" id="ML170158">
    <property type="protein sequence ID" value="TDL28214.1"/>
    <property type="molecule type" value="Genomic_DNA"/>
</dbReference>
<reference evidence="2 3" key="1">
    <citation type="submission" date="2018-06" db="EMBL/GenBank/DDBJ databases">
        <title>A transcriptomic atlas of mushroom development highlights an independent origin of complex multicellularity.</title>
        <authorList>
            <consortium name="DOE Joint Genome Institute"/>
            <person name="Krizsan K."/>
            <person name="Almasi E."/>
            <person name="Merenyi Z."/>
            <person name="Sahu N."/>
            <person name="Viragh M."/>
            <person name="Koszo T."/>
            <person name="Mondo S."/>
            <person name="Kiss B."/>
            <person name="Balint B."/>
            <person name="Kues U."/>
            <person name="Barry K."/>
            <person name="Hegedus J.C."/>
            <person name="Henrissat B."/>
            <person name="Johnson J."/>
            <person name="Lipzen A."/>
            <person name="Ohm R."/>
            <person name="Nagy I."/>
            <person name="Pangilinan J."/>
            <person name="Yan J."/>
            <person name="Xiong Y."/>
            <person name="Grigoriev I.V."/>
            <person name="Hibbett D.S."/>
            <person name="Nagy L.G."/>
        </authorList>
    </citation>
    <scope>NUCLEOTIDE SEQUENCE [LARGE SCALE GENOMIC DNA]</scope>
    <source>
        <strain evidence="2 3">SZMC22713</strain>
    </source>
</reference>
<dbReference type="SUPFAM" id="SSF52047">
    <property type="entry name" value="RNI-like"/>
    <property type="match status" value="1"/>
</dbReference>